<name>A0A8J4BB13_9CHLO</name>
<dbReference type="PANTHER" id="PTHR24198:SF165">
    <property type="entry name" value="ANKYRIN REPEAT-CONTAINING PROTEIN-RELATED"/>
    <property type="match status" value="1"/>
</dbReference>
<dbReference type="Proteomes" id="UP000747399">
    <property type="component" value="Unassembled WGS sequence"/>
</dbReference>
<feature type="repeat" description="ANK" evidence="3">
    <location>
        <begin position="73"/>
        <end position="98"/>
    </location>
</feature>
<accession>A0A8J4BB13</accession>
<evidence type="ECO:0000313" key="4">
    <source>
        <dbReference type="EMBL" id="GIL57643.1"/>
    </source>
</evidence>
<protein>
    <recommendedName>
        <fullName evidence="6">Ankyrin repeat protein</fullName>
    </recommendedName>
</protein>
<organism evidence="4 5">
    <name type="scientific">Volvox africanus</name>
    <dbReference type="NCBI Taxonomy" id="51714"/>
    <lineage>
        <taxon>Eukaryota</taxon>
        <taxon>Viridiplantae</taxon>
        <taxon>Chlorophyta</taxon>
        <taxon>core chlorophytes</taxon>
        <taxon>Chlorophyceae</taxon>
        <taxon>CS clade</taxon>
        <taxon>Chlamydomonadales</taxon>
        <taxon>Volvocaceae</taxon>
        <taxon>Volvox</taxon>
    </lineage>
</organism>
<sequence>MASSIARPLLSVSNKSIFSVWGSAQPQDGPTPPKFDESGRLPAGLAAYRGAVDDLDDLVLNEDKMHAEAVDVHLETPLHIAATWGQLGIVRLLVRDHAVDVDPVNWEGWTPFFCAISRSHIEVADFLLSNGANLYHTTPSGMTAMHIAAWFAQRDSIEYLIQKRAPLHTENVYGVTPIGMSRPGPIKRMMFNALEEADKDKD</sequence>
<keyword evidence="1" id="KW-0677">Repeat</keyword>
<dbReference type="Pfam" id="PF00023">
    <property type="entry name" value="Ank"/>
    <property type="match status" value="1"/>
</dbReference>
<dbReference type="Pfam" id="PF12796">
    <property type="entry name" value="Ank_2"/>
    <property type="match status" value="1"/>
</dbReference>
<dbReference type="SMART" id="SM00248">
    <property type="entry name" value="ANK"/>
    <property type="match status" value="3"/>
</dbReference>
<dbReference type="PROSITE" id="PS50297">
    <property type="entry name" value="ANK_REP_REGION"/>
    <property type="match status" value="2"/>
</dbReference>
<evidence type="ECO:0000256" key="3">
    <source>
        <dbReference type="PROSITE-ProRule" id="PRU00023"/>
    </source>
</evidence>
<dbReference type="PANTHER" id="PTHR24198">
    <property type="entry name" value="ANKYRIN REPEAT AND PROTEIN KINASE DOMAIN-CONTAINING PROTEIN"/>
    <property type="match status" value="1"/>
</dbReference>
<evidence type="ECO:0000256" key="1">
    <source>
        <dbReference type="ARBA" id="ARBA00022737"/>
    </source>
</evidence>
<dbReference type="EMBL" id="BNCO01000028">
    <property type="protein sequence ID" value="GIL57643.1"/>
    <property type="molecule type" value="Genomic_DNA"/>
</dbReference>
<dbReference type="PROSITE" id="PS50088">
    <property type="entry name" value="ANK_REPEAT"/>
    <property type="match status" value="3"/>
</dbReference>
<keyword evidence="5" id="KW-1185">Reference proteome</keyword>
<gene>
    <name evidence="4" type="ORF">Vafri_12838</name>
</gene>
<reference evidence="4" key="1">
    <citation type="journal article" date="2021" name="Proc. Natl. Acad. Sci. U.S.A.">
        <title>Three genomes in the algal genus Volvox reveal the fate of a haploid sex-determining region after a transition to homothallism.</title>
        <authorList>
            <person name="Yamamoto K."/>
            <person name="Hamaji T."/>
            <person name="Kawai-Toyooka H."/>
            <person name="Matsuzaki R."/>
            <person name="Takahashi F."/>
            <person name="Nishimura Y."/>
            <person name="Kawachi M."/>
            <person name="Noguchi H."/>
            <person name="Minakuchi Y."/>
            <person name="Umen J.G."/>
            <person name="Toyoda A."/>
            <person name="Nozaki H."/>
        </authorList>
    </citation>
    <scope>NUCLEOTIDE SEQUENCE</scope>
    <source>
        <strain evidence="4">NIES-3780</strain>
    </source>
</reference>
<dbReference type="InterPro" id="IPR002110">
    <property type="entry name" value="Ankyrin_rpt"/>
</dbReference>
<feature type="repeat" description="ANK" evidence="3">
    <location>
        <begin position="140"/>
        <end position="172"/>
    </location>
</feature>
<evidence type="ECO:0000256" key="2">
    <source>
        <dbReference type="ARBA" id="ARBA00023043"/>
    </source>
</evidence>
<proteinExistence type="predicted"/>
<dbReference type="SUPFAM" id="SSF48403">
    <property type="entry name" value="Ankyrin repeat"/>
    <property type="match status" value="1"/>
</dbReference>
<comment type="caution">
    <text evidence="4">The sequence shown here is derived from an EMBL/GenBank/DDBJ whole genome shotgun (WGS) entry which is preliminary data.</text>
</comment>
<dbReference type="Gene3D" id="1.25.40.20">
    <property type="entry name" value="Ankyrin repeat-containing domain"/>
    <property type="match status" value="1"/>
</dbReference>
<evidence type="ECO:0000313" key="5">
    <source>
        <dbReference type="Proteomes" id="UP000747399"/>
    </source>
</evidence>
<keyword evidence="2 3" id="KW-0040">ANK repeat</keyword>
<feature type="repeat" description="ANK" evidence="3">
    <location>
        <begin position="107"/>
        <end position="139"/>
    </location>
</feature>
<evidence type="ECO:0008006" key="6">
    <source>
        <dbReference type="Google" id="ProtNLM"/>
    </source>
</evidence>
<dbReference type="InterPro" id="IPR036770">
    <property type="entry name" value="Ankyrin_rpt-contain_sf"/>
</dbReference>
<dbReference type="GO" id="GO:0005737">
    <property type="term" value="C:cytoplasm"/>
    <property type="evidence" value="ECO:0007669"/>
    <property type="project" value="TreeGrafter"/>
</dbReference>
<dbReference type="AlphaFoldDB" id="A0A8J4BB13"/>